<name>A0A2H1HUX4_9MICO</name>
<evidence type="ECO:0000313" key="2">
    <source>
        <dbReference type="Proteomes" id="UP000234382"/>
    </source>
</evidence>
<proteinExistence type="predicted"/>
<keyword evidence="2" id="KW-1185">Reference proteome</keyword>
<sequence length="230" mass="25200">MEPTEPISGTFTYVTWEVDPVRRGPFVRKSAARRQFIDTLGPFLAGLRADPTVAHIRLLETTFIAPLAGHPNHDVTLILDGEDTLTGVVEAAIRDHGVRTPTLIQSAGNPIRFGNTDTSVGPVLLNHFVSAAPVDEVAATWQQISDWYGSVLGVSNSTLLAFEEPDPYVVLNYAVVPGPVVRFMLDQMLRPSFYRNVNGRLRRVGARALPIFAQRVDQQKLSSNSSVAPQ</sequence>
<dbReference type="RefSeq" id="WP_101543697.1">
    <property type="nucleotide sequence ID" value="NZ_FXYX01000001.1"/>
</dbReference>
<evidence type="ECO:0000313" key="1">
    <source>
        <dbReference type="EMBL" id="SMX66660.1"/>
    </source>
</evidence>
<gene>
    <name evidence="1" type="ORF">BI49514_00310</name>
</gene>
<accession>A0A2H1HUX4</accession>
<organism evidence="1 2">
    <name type="scientific">Brevibacterium iodinum ATCC 49514</name>
    <dbReference type="NCBI Taxonomy" id="1255616"/>
    <lineage>
        <taxon>Bacteria</taxon>
        <taxon>Bacillati</taxon>
        <taxon>Actinomycetota</taxon>
        <taxon>Actinomycetes</taxon>
        <taxon>Micrococcales</taxon>
        <taxon>Brevibacteriaceae</taxon>
        <taxon>Brevibacterium</taxon>
    </lineage>
</organism>
<protein>
    <submittedName>
        <fullName evidence="1">Uncharacterized protein</fullName>
    </submittedName>
</protein>
<dbReference type="Proteomes" id="UP000234382">
    <property type="component" value="Unassembled WGS sequence"/>
</dbReference>
<dbReference type="EMBL" id="FXYX01000001">
    <property type="protein sequence ID" value="SMX66660.1"/>
    <property type="molecule type" value="Genomic_DNA"/>
</dbReference>
<reference evidence="2" key="1">
    <citation type="submission" date="2017-03" db="EMBL/GenBank/DDBJ databases">
        <authorList>
            <person name="Monnet C."/>
        </authorList>
    </citation>
    <scope>NUCLEOTIDE SEQUENCE [LARGE SCALE GENOMIC DNA]</scope>
    <source>
        <strain evidence="2">ATCC 49514</strain>
    </source>
</reference>
<dbReference type="AlphaFoldDB" id="A0A2H1HUX4"/>